<dbReference type="Gene3D" id="3.40.630.10">
    <property type="entry name" value="Zn peptidases"/>
    <property type="match status" value="1"/>
</dbReference>
<reference evidence="3" key="1">
    <citation type="journal article" date="2015" name="Nature">
        <title>Complex archaea that bridge the gap between prokaryotes and eukaryotes.</title>
        <authorList>
            <person name="Spang A."/>
            <person name="Saw J.H."/>
            <person name="Jorgensen S.L."/>
            <person name="Zaremba-Niedzwiedzka K."/>
            <person name="Martijn J."/>
            <person name="Lind A.E."/>
            <person name="van Eijk R."/>
            <person name="Schleper C."/>
            <person name="Guy L."/>
            <person name="Ettema T.J."/>
        </authorList>
    </citation>
    <scope>NUCLEOTIDE SEQUENCE</scope>
</reference>
<accession>A0A0F9XML3</accession>
<comment type="caution">
    <text evidence="3">The sequence shown here is derived from an EMBL/GenBank/DDBJ whole genome shotgun (WGS) entry which is preliminary data.</text>
</comment>
<proteinExistence type="predicted"/>
<dbReference type="FunFam" id="3.30.70.360:FF:000001">
    <property type="entry name" value="N-acetyldiaminopimelate deacetylase"/>
    <property type="match status" value="1"/>
</dbReference>
<dbReference type="InterPro" id="IPR002933">
    <property type="entry name" value="Peptidase_M20"/>
</dbReference>
<sequence length="436" mass="47544">MRKLGLLALVLFGFSVQAQGPNLEKDYKAIESKVVDWRREIHQNPELGNREFKTAEKIAKHLKSLGIEIQTGVAHTGVVGILKGDLPGKVVALRADIDALPVTERNDLPYKSDVTTEFMGEQVGVMHACGHDTHTAILMGVAEVMSKNKDKIKGTVKFIFQPAEEGPPQGEEGGALLMVKEGVMNGPKVDAIFGLHINSQTPVGTIRYKPGGTMAAAQQFVINVKGKQSHGSQPWSGVDPILISAKIIDGLQTIISRETDLTNEAAVITVGKIKSGVRFNIIPESAEMIGTIRTLDYDMKDKLNKRMVEMVSDIAKAYGGEATCIITDATDITYNNPELVEQMLPTMKRVAGENNVLFQKAVTGAEDFSYFQREAPGFFFFLGGMTPGTTESYPHHTPDFLIDDSGLLLGVRTLTEMSIDYLNSDQTPLLDIKPKG</sequence>
<dbReference type="Gene3D" id="3.30.70.360">
    <property type="match status" value="1"/>
</dbReference>
<dbReference type="AlphaFoldDB" id="A0A0F9XML3"/>
<dbReference type="InterPro" id="IPR011650">
    <property type="entry name" value="Peptidase_M20_dimer"/>
</dbReference>
<dbReference type="Pfam" id="PF07687">
    <property type="entry name" value="M20_dimer"/>
    <property type="match status" value="1"/>
</dbReference>
<evidence type="ECO:0000259" key="2">
    <source>
        <dbReference type="Pfam" id="PF07687"/>
    </source>
</evidence>
<dbReference type="NCBIfam" id="TIGR01891">
    <property type="entry name" value="amidohydrolases"/>
    <property type="match status" value="1"/>
</dbReference>
<dbReference type="InterPro" id="IPR036264">
    <property type="entry name" value="Bact_exopeptidase_dim_dom"/>
</dbReference>
<protein>
    <recommendedName>
        <fullName evidence="2">Peptidase M20 dimerisation domain-containing protein</fullName>
    </recommendedName>
</protein>
<evidence type="ECO:0000313" key="3">
    <source>
        <dbReference type="EMBL" id="KKN93388.1"/>
    </source>
</evidence>
<dbReference type="InterPro" id="IPR017439">
    <property type="entry name" value="Amidohydrolase"/>
</dbReference>
<dbReference type="PANTHER" id="PTHR11014:SF63">
    <property type="entry name" value="METALLOPEPTIDASE, PUTATIVE (AFU_ORTHOLOGUE AFUA_6G09600)-RELATED"/>
    <property type="match status" value="1"/>
</dbReference>
<name>A0A0F9XML3_9ZZZZ</name>
<feature type="domain" description="Peptidase M20 dimerisation" evidence="2">
    <location>
        <begin position="219"/>
        <end position="318"/>
    </location>
</feature>
<dbReference type="EMBL" id="LAZR01000086">
    <property type="protein sequence ID" value="KKN93388.1"/>
    <property type="molecule type" value="Genomic_DNA"/>
</dbReference>
<dbReference type="Pfam" id="PF01546">
    <property type="entry name" value="Peptidase_M20"/>
    <property type="match status" value="1"/>
</dbReference>
<organism evidence="3">
    <name type="scientific">marine sediment metagenome</name>
    <dbReference type="NCBI Taxonomy" id="412755"/>
    <lineage>
        <taxon>unclassified sequences</taxon>
        <taxon>metagenomes</taxon>
        <taxon>ecological metagenomes</taxon>
    </lineage>
</organism>
<dbReference type="PIRSF" id="PIRSF005962">
    <property type="entry name" value="Pept_M20D_amidohydro"/>
    <property type="match status" value="1"/>
</dbReference>
<keyword evidence="1" id="KW-0378">Hydrolase</keyword>
<dbReference type="SUPFAM" id="SSF55031">
    <property type="entry name" value="Bacterial exopeptidase dimerisation domain"/>
    <property type="match status" value="1"/>
</dbReference>
<gene>
    <name evidence="3" type="ORF">LCGC14_0198210</name>
</gene>
<dbReference type="GO" id="GO:0016787">
    <property type="term" value="F:hydrolase activity"/>
    <property type="evidence" value="ECO:0007669"/>
    <property type="project" value="UniProtKB-KW"/>
</dbReference>
<dbReference type="PANTHER" id="PTHR11014">
    <property type="entry name" value="PEPTIDASE M20 FAMILY MEMBER"/>
    <property type="match status" value="1"/>
</dbReference>
<evidence type="ECO:0000256" key="1">
    <source>
        <dbReference type="ARBA" id="ARBA00022801"/>
    </source>
</evidence>
<dbReference type="SUPFAM" id="SSF53187">
    <property type="entry name" value="Zn-dependent exopeptidases"/>
    <property type="match status" value="1"/>
</dbReference>